<gene>
    <name evidence="1" type="ORF">Cvel_6231</name>
</gene>
<name>A0A0G4HBN8_9ALVE</name>
<evidence type="ECO:0000313" key="1">
    <source>
        <dbReference type="EMBL" id="CEM41396.1"/>
    </source>
</evidence>
<sequence length="159" mass="16815">MFRPRESMKKTGERRAFFPPCVHILPSLSVRGCAASEEFYNVASDPEQVDELRTKVAGLMVNEMTGNPKSPLEGANGDHPAFSTTTPVVAAKVVTTTTAVHTPTVINAAPTTVVAHAAVPVVHIAHALPVVHVVRGGTGFLDKDKKAEPTAQKAEAGKK</sequence>
<protein>
    <submittedName>
        <fullName evidence="1">Uncharacterized protein</fullName>
    </submittedName>
</protein>
<dbReference type="VEuPathDB" id="CryptoDB:Cvel_6231"/>
<reference evidence="1" key="1">
    <citation type="submission" date="2014-11" db="EMBL/GenBank/DDBJ databases">
        <authorList>
            <person name="Otto D Thomas"/>
            <person name="Naeem Raeece"/>
        </authorList>
    </citation>
    <scope>NUCLEOTIDE SEQUENCE</scope>
</reference>
<dbReference type="AlphaFoldDB" id="A0A0G4HBN8"/>
<proteinExistence type="predicted"/>
<dbReference type="EMBL" id="CDMZ01002224">
    <property type="protein sequence ID" value="CEM41396.1"/>
    <property type="molecule type" value="Genomic_DNA"/>
</dbReference>
<organism evidence="1">
    <name type="scientific">Chromera velia CCMP2878</name>
    <dbReference type="NCBI Taxonomy" id="1169474"/>
    <lineage>
        <taxon>Eukaryota</taxon>
        <taxon>Sar</taxon>
        <taxon>Alveolata</taxon>
        <taxon>Colpodellida</taxon>
        <taxon>Chromeraceae</taxon>
        <taxon>Chromera</taxon>
    </lineage>
</organism>
<accession>A0A0G4HBN8</accession>